<dbReference type="Gene3D" id="1.10.1040.10">
    <property type="entry name" value="N-(1-d-carboxylethyl)-l-norvaline Dehydrogenase, domain 2"/>
    <property type="match status" value="1"/>
</dbReference>
<dbReference type="GO" id="GO:0006631">
    <property type="term" value="P:fatty acid metabolic process"/>
    <property type="evidence" value="ECO:0007669"/>
    <property type="project" value="InterPro"/>
</dbReference>
<evidence type="ECO:0000313" key="4">
    <source>
        <dbReference type="EMBL" id="CAF1321977.1"/>
    </source>
</evidence>
<evidence type="ECO:0000256" key="1">
    <source>
        <dbReference type="ARBA" id="ARBA00009463"/>
    </source>
</evidence>
<feature type="domain" description="DUF1907" evidence="3">
    <location>
        <begin position="339"/>
        <end position="633"/>
    </location>
</feature>
<dbReference type="Pfam" id="PF08925">
    <property type="entry name" value="DUF1907"/>
    <property type="match status" value="1"/>
</dbReference>
<dbReference type="Proteomes" id="UP000663877">
    <property type="component" value="Unassembled WGS sequence"/>
</dbReference>
<dbReference type="NCBIfam" id="NF004783">
    <property type="entry name" value="PRK06129.1"/>
    <property type="match status" value="1"/>
</dbReference>
<dbReference type="InterPro" id="IPR006108">
    <property type="entry name" value="3HC_DH_C"/>
</dbReference>
<dbReference type="InterPro" id="IPR008927">
    <property type="entry name" value="6-PGluconate_DH-like_C_sf"/>
</dbReference>
<dbReference type="InterPro" id="IPR036291">
    <property type="entry name" value="NAD(P)-bd_dom_sf"/>
</dbReference>
<reference evidence="4" key="1">
    <citation type="submission" date="2021-02" db="EMBL/GenBank/DDBJ databases">
        <authorList>
            <person name="Nowell W R."/>
        </authorList>
    </citation>
    <scope>NUCLEOTIDE SEQUENCE</scope>
</reference>
<proteinExistence type="inferred from homology"/>
<evidence type="ECO:0000259" key="3">
    <source>
        <dbReference type="SMART" id="SM01168"/>
    </source>
</evidence>
<dbReference type="Pfam" id="PF00725">
    <property type="entry name" value="3HCDH"/>
    <property type="match status" value="1"/>
</dbReference>
<comment type="similarity">
    <text evidence="1">Belongs to the 3-hydroxyacyl-CoA dehydrogenase family.</text>
</comment>
<dbReference type="InterPro" id="IPR015021">
    <property type="entry name" value="C11orf54_DUF1907"/>
</dbReference>
<dbReference type="GO" id="GO:0050104">
    <property type="term" value="F:L-gulonate 3-dehydrogenase activity"/>
    <property type="evidence" value="ECO:0007669"/>
    <property type="project" value="TreeGrafter"/>
</dbReference>
<dbReference type="Gene3D" id="3.40.50.720">
    <property type="entry name" value="NAD(P)-binding Rossmann-like Domain"/>
    <property type="match status" value="1"/>
</dbReference>
<protein>
    <recommendedName>
        <fullName evidence="3">DUF1907 domain-containing protein</fullName>
    </recommendedName>
</protein>
<dbReference type="SMART" id="SM01168">
    <property type="entry name" value="DUF1907"/>
    <property type="match status" value="1"/>
</dbReference>
<keyword evidence="2" id="KW-0560">Oxidoreductase</keyword>
<dbReference type="PANTHER" id="PTHR48075">
    <property type="entry name" value="3-HYDROXYACYL-COA DEHYDROGENASE FAMILY PROTEIN"/>
    <property type="match status" value="1"/>
</dbReference>
<dbReference type="AlphaFoldDB" id="A0A815EYU1"/>
<keyword evidence="6" id="KW-1185">Reference proteome</keyword>
<dbReference type="EMBL" id="CAJNOM010000998">
    <property type="protein sequence ID" value="CAF1584801.1"/>
    <property type="molecule type" value="Genomic_DNA"/>
</dbReference>
<dbReference type="SUPFAM" id="SSF48179">
    <property type="entry name" value="6-phosphogluconate dehydrogenase C-terminal domain-like"/>
    <property type="match status" value="1"/>
</dbReference>
<dbReference type="InterPro" id="IPR006176">
    <property type="entry name" value="3-OHacyl-CoA_DH_NAD-bd"/>
</dbReference>
<dbReference type="GO" id="GO:0070403">
    <property type="term" value="F:NAD+ binding"/>
    <property type="evidence" value="ECO:0007669"/>
    <property type="project" value="InterPro"/>
</dbReference>
<evidence type="ECO:0000256" key="2">
    <source>
        <dbReference type="ARBA" id="ARBA00023002"/>
    </source>
</evidence>
<dbReference type="Pfam" id="PF02737">
    <property type="entry name" value="3HCDH_N"/>
    <property type="match status" value="1"/>
</dbReference>
<dbReference type="Proteomes" id="UP000663832">
    <property type="component" value="Unassembled WGS sequence"/>
</dbReference>
<comment type="caution">
    <text evidence="4">The sequence shown here is derived from an EMBL/GenBank/DDBJ whole genome shotgun (WGS) entry which is preliminary data.</text>
</comment>
<dbReference type="InterPro" id="IPR013328">
    <property type="entry name" value="6PGD_dom2"/>
</dbReference>
<dbReference type="SUPFAM" id="SSF51735">
    <property type="entry name" value="NAD(P)-binding Rossmann-fold domains"/>
    <property type="match status" value="1"/>
</dbReference>
<sequence>MRIVIIGSGLIGRCWSVIFARAKQDVFLYDTSSSMLDAAVVEIGLQLAQLHRFNLLFNQTPADILIRIQTIDTIEKLKEVFQQGIDHVQECIPEDVPIKTKLFLQLDEIVPSNALIASSSSCIMPSKFTEQMKTRNRCIVAHPINPPTTIPLVEIVGAPWTDKEFVDLAVERYRSFGMEPIRLKKEVDGFVVNRLQYAILSSALQLVQDDIVEPEDVDRAITHGLACRWSFMGPFQTIDLNAPKGINDYFSRYGSSMQRVLTDMNFPSDWSQETVEKVDKYFRSKYSVEDNGLDDKKLWRDQRLLDLAKHKQTYSDRDYRIVHYPLSIPNDQGQSMIQAIENELKQVYKQVKIRLVPIDEINKIDLSAEPWNLAASNLGNNGIFCQLGGPKNVEFKQGHSICFDISSVLDQLHIKNEQTLVIGPGAADLNQVLINGELVVNMTLDQYNKVITQRSYSSLVPEEKNEPCQNLYESKTCGPFQHLMISSIDHKKSSIVIEIDVHERLSDEHEEENNFISVIRRSLKQYSKEPIALGGIFRIEKGTVKAHVMPDFLNEDLTTKEQVDQWLKFYDMHAPLNCLSVILSEDINNAGFRCEHSHFFSNHGQAGHYHFDITPKEIHYHGYFTVCNEAVMVDSPV</sequence>
<dbReference type="PANTHER" id="PTHR48075:SF1">
    <property type="entry name" value="LAMBDA-CRYSTALLIN HOMOLOG"/>
    <property type="match status" value="1"/>
</dbReference>
<dbReference type="GO" id="GO:0005634">
    <property type="term" value="C:nucleus"/>
    <property type="evidence" value="ECO:0007669"/>
    <property type="project" value="InterPro"/>
</dbReference>
<evidence type="ECO:0000313" key="5">
    <source>
        <dbReference type="EMBL" id="CAF1584801.1"/>
    </source>
</evidence>
<evidence type="ECO:0000313" key="7">
    <source>
        <dbReference type="Proteomes" id="UP000663877"/>
    </source>
</evidence>
<organism evidence="4 7">
    <name type="scientific">Adineta steineri</name>
    <dbReference type="NCBI Taxonomy" id="433720"/>
    <lineage>
        <taxon>Eukaryota</taxon>
        <taxon>Metazoa</taxon>
        <taxon>Spiralia</taxon>
        <taxon>Gnathifera</taxon>
        <taxon>Rotifera</taxon>
        <taxon>Eurotatoria</taxon>
        <taxon>Bdelloidea</taxon>
        <taxon>Adinetida</taxon>
        <taxon>Adinetidae</taxon>
        <taxon>Adineta</taxon>
    </lineage>
</organism>
<dbReference type="SUPFAM" id="SSF117856">
    <property type="entry name" value="AF0104/ALDC/Ptd012-like"/>
    <property type="match status" value="1"/>
</dbReference>
<dbReference type="EMBL" id="CAJNOI010000640">
    <property type="protein sequence ID" value="CAF1321977.1"/>
    <property type="molecule type" value="Genomic_DNA"/>
</dbReference>
<accession>A0A815EYU1</accession>
<dbReference type="OrthoDB" id="2021159at2759"/>
<evidence type="ECO:0000313" key="6">
    <source>
        <dbReference type="Proteomes" id="UP000663832"/>
    </source>
</evidence>
<gene>
    <name evidence="4" type="ORF">BJG266_LOCUS33397</name>
    <name evidence="5" type="ORF">QVE165_LOCUS50504</name>
</gene>
<name>A0A815EYU1_9BILA</name>